<accession>A0ABU9UG57</accession>
<evidence type="ECO:0008006" key="3">
    <source>
        <dbReference type="Google" id="ProtNLM"/>
    </source>
</evidence>
<evidence type="ECO:0000313" key="1">
    <source>
        <dbReference type="EMBL" id="MEM5948970.1"/>
    </source>
</evidence>
<dbReference type="Proteomes" id="UP001466331">
    <property type="component" value="Unassembled WGS sequence"/>
</dbReference>
<protein>
    <recommendedName>
        <fullName evidence="3">DUF4468 domain-containing protein</fullName>
    </recommendedName>
</protein>
<evidence type="ECO:0000313" key="2">
    <source>
        <dbReference type="Proteomes" id="UP001466331"/>
    </source>
</evidence>
<dbReference type="RefSeq" id="WP_420070422.1">
    <property type="nucleotide sequence ID" value="NZ_JBCHKQ010000014.1"/>
</dbReference>
<dbReference type="EMBL" id="JBCHKQ010000014">
    <property type="protein sequence ID" value="MEM5948970.1"/>
    <property type="molecule type" value="Genomic_DNA"/>
</dbReference>
<keyword evidence="2" id="KW-1185">Reference proteome</keyword>
<gene>
    <name evidence="1" type="ORF">WKV44_10525</name>
</gene>
<sequence length="103" mass="11575">MKKILIIAFVFFFPICIALLGGPMPGDVYTIDGEVVQAIEVAFDRYCVMTTAEKILNNYEFSVKVELNQILVDITVKGPVLGGIGRFSLDRKTYKILQESYHP</sequence>
<organism evidence="1 2">
    <name type="scientific">Rarispira pelagica</name>
    <dbReference type="NCBI Taxonomy" id="3141764"/>
    <lineage>
        <taxon>Bacteria</taxon>
        <taxon>Pseudomonadati</taxon>
        <taxon>Spirochaetota</taxon>
        <taxon>Spirochaetia</taxon>
        <taxon>Winmispirales</taxon>
        <taxon>Winmispiraceae</taxon>
        <taxon>Rarispira</taxon>
    </lineage>
</organism>
<proteinExistence type="predicted"/>
<name>A0ABU9UG57_9SPIR</name>
<reference evidence="1 2" key="1">
    <citation type="submission" date="2024-03" db="EMBL/GenBank/DDBJ databases">
        <title>Ignisphaera cupida sp. nov., a hyperthermophilic hydrolytic archaeon from a hot spring of Kamchatka, and proposal of Ignisphaeraceae fam. nov.</title>
        <authorList>
            <person name="Podosokorskaya O.A."/>
            <person name="Elcheninov A.G."/>
            <person name="Maltseva A.I."/>
            <person name="Zayulina K.S."/>
            <person name="Novikov A."/>
            <person name="Merkel A.Y."/>
        </authorList>
    </citation>
    <scope>NUCLEOTIDE SEQUENCE [LARGE SCALE GENOMIC DNA]</scope>
    <source>
        <strain evidence="1 2">38H-sp</strain>
    </source>
</reference>
<comment type="caution">
    <text evidence="1">The sequence shown here is derived from an EMBL/GenBank/DDBJ whole genome shotgun (WGS) entry which is preliminary data.</text>
</comment>